<evidence type="ECO:0008006" key="3">
    <source>
        <dbReference type="Google" id="ProtNLM"/>
    </source>
</evidence>
<comment type="caution">
    <text evidence="1">The sequence shown here is derived from an EMBL/GenBank/DDBJ whole genome shotgun (WGS) entry which is preliminary data.</text>
</comment>
<dbReference type="EMBL" id="LHXT01000045">
    <property type="protein sequence ID" value="KXA97672.1"/>
    <property type="molecule type" value="Genomic_DNA"/>
</dbReference>
<reference evidence="1 2" key="1">
    <citation type="journal article" date="2016" name="Sci. Rep.">
        <title>Metabolic traits of an uncultured archaeal lineage -MSBL1- from brine pools of the Red Sea.</title>
        <authorList>
            <person name="Mwirichia R."/>
            <person name="Alam I."/>
            <person name="Rashid M."/>
            <person name="Vinu M."/>
            <person name="Ba-Alawi W."/>
            <person name="Anthony Kamau A."/>
            <person name="Kamanda Ngugi D."/>
            <person name="Goker M."/>
            <person name="Klenk H.P."/>
            <person name="Bajic V."/>
            <person name="Stingl U."/>
        </authorList>
    </citation>
    <scope>NUCLEOTIDE SEQUENCE [LARGE SCALE GENOMIC DNA]</scope>
    <source>
        <strain evidence="1">SCGC-AAA259J03</strain>
    </source>
</reference>
<organism evidence="1 2">
    <name type="scientific">candidate division MSBL1 archaeon SCGC-AAA259J03</name>
    <dbReference type="NCBI Taxonomy" id="1698269"/>
    <lineage>
        <taxon>Archaea</taxon>
        <taxon>Methanobacteriati</taxon>
        <taxon>Methanobacteriota</taxon>
        <taxon>candidate division MSBL1</taxon>
    </lineage>
</organism>
<protein>
    <recommendedName>
        <fullName evidence="3">Trehalose-6-phosphate synthase</fullName>
    </recommendedName>
</protein>
<dbReference type="InterPro" id="IPR001830">
    <property type="entry name" value="Glyco_trans_20"/>
</dbReference>
<dbReference type="Proteomes" id="UP000070257">
    <property type="component" value="Unassembled WGS sequence"/>
</dbReference>
<name>A0A656YVW1_9EURY</name>
<dbReference type="GO" id="GO:0003825">
    <property type="term" value="F:alpha,alpha-trehalose-phosphate synthase (UDP-forming) activity"/>
    <property type="evidence" value="ECO:0007669"/>
    <property type="project" value="TreeGrafter"/>
</dbReference>
<sequence>MMNFKNRRLILVSNAEPYSHSREEGEIKQEKLAGGLTSAMDPLMQNFAGVWIAWGREEADFKVLDSQGKVRVPDEDGYDLKRIELSEEEVEGFYLGFSNKILWPVCHSMPQKSVLDDYPSSKEYWEEYRKVNRRYADAVLNEFREEDLLVSALFSRVFLKKL</sequence>
<accession>A0A656YVW1</accession>
<proteinExistence type="predicted"/>
<dbReference type="Pfam" id="PF00982">
    <property type="entry name" value="Glyco_transf_20"/>
    <property type="match status" value="1"/>
</dbReference>
<dbReference type="Gene3D" id="3.40.50.2000">
    <property type="entry name" value="Glycogen Phosphorylase B"/>
    <property type="match status" value="1"/>
</dbReference>
<dbReference type="PANTHER" id="PTHR10788">
    <property type="entry name" value="TREHALOSE-6-PHOSPHATE SYNTHASE"/>
    <property type="match status" value="1"/>
</dbReference>
<gene>
    <name evidence="1" type="ORF">AKJ39_03055</name>
</gene>
<dbReference type="GO" id="GO:0005992">
    <property type="term" value="P:trehalose biosynthetic process"/>
    <property type="evidence" value="ECO:0007669"/>
    <property type="project" value="InterPro"/>
</dbReference>
<dbReference type="AlphaFoldDB" id="A0A656YVW1"/>
<keyword evidence="2" id="KW-1185">Reference proteome</keyword>
<dbReference type="PANTHER" id="PTHR10788:SF106">
    <property type="entry name" value="BCDNA.GH08860"/>
    <property type="match status" value="1"/>
</dbReference>
<evidence type="ECO:0000313" key="2">
    <source>
        <dbReference type="Proteomes" id="UP000070257"/>
    </source>
</evidence>
<dbReference type="SUPFAM" id="SSF53756">
    <property type="entry name" value="UDP-Glycosyltransferase/glycogen phosphorylase"/>
    <property type="match status" value="1"/>
</dbReference>
<evidence type="ECO:0000313" key="1">
    <source>
        <dbReference type="EMBL" id="KXA97672.1"/>
    </source>
</evidence>